<reference evidence="1" key="1">
    <citation type="submission" date="2022-01" db="EMBL/GenBank/DDBJ databases">
        <authorList>
            <person name="King R."/>
        </authorList>
    </citation>
    <scope>NUCLEOTIDE SEQUENCE</scope>
</reference>
<dbReference type="OrthoDB" id="6783656at2759"/>
<dbReference type="EMBL" id="OV651814">
    <property type="protein sequence ID" value="CAH1106726.1"/>
    <property type="molecule type" value="Genomic_DNA"/>
</dbReference>
<name>A0A9P0CRK9_9CUCU</name>
<accession>A0A9P0CRK9</accession>
<organism evidence="1 2">
    <name type="scientific">Psylliodes chrysocephalus</name>
    <dbReference type="NCBI Taxonomy" id="3402493"/>
    <lineage>
        <taxon>Eukaryota</taxon>
        <taxon>Metazoa</taxon>
        <taxon>Ecdysozoa</taxon>
        <taxon>Arthropoda</taxon>
        <taxon>Hexapoda</taxon>
        <taxon>Insecta</taxon>
        <taxon>Pterygota</taxon>
        <taxon>Neoptera</taxon>
        <taxon>Endopterygota</taxon>
        <taxon>Coleoptera</taxon>
        <taxon>Polyphaga</taxon>
        <taxon>Cucujiformia</taxon>
        <taxon>Chrysomeloidea</taxon>
        <taxon>Chrysomelidae</taxon>
        <taxon>Galerucinae</taxon>
        <taxon>Alticini</taxon>
        <taxon>Psylliodes</taxon>
    </lineage>
</organism>
<evidence type="ECO:0000313" key="2">
    <source>
        <dbReference type="Proteomes" id="UP001153636"/>
    </source>
</evidence>
<protein>
    <submittedName>
        <fullName evidence="1">Uncharacterized protein</fullName>
    </submittedName>
</protein>
<evidence type="ECO:0000313" key="1">
    <source>
        <dbReference type="EMBL" id="CAH1106726.1"/>
    </source>
</evidence>
<keyword evidence="2" id="KW-1185">Reference proteome</keyword>
<proteinExistence type="predicted"/>
<dbReference type="Proteomes" id="UP001153636">
    <property type="component" value="Chromosome 2"/>
</dbReference>
<dbReference type="AlphaFoldDB" id="A0A9P0CRK9"/>
<gene>
    <name evidence="1" type="ORF">PSYICH_LOCUS7334</name>
</gene>
<sequence>MFQLNLNGYDKYVFTLNLNLQGETNVYYGFVIPTIASMKIKLERLKTENFKYFPCALDEIIKSVSTRFQDYLSFSNKNAVLAAVSHPNFKLRWITVFKEKGDLEQQTEKLKRMLINTANDVTVDNNIPRIESESRSEHPGPKKTVLYKNRLDPQVIENIRAKVELELGISLTQVVQPDGRNRYPPQYAEPSAEDQEALDAISEALKWILH</sequence>